<keyword evidence="5" id="KW-0472">Membrane</keyword>
<dbReference type="Pfam" id="PF01943">
    <property type="entry name" value="Polysacc_synt"/>
    <property type="match status" value="1"/>
</dbReference>
<evidence type="ECO:0000256" key="4">
    <source>
        <dbReference type="ARBA" id="ARBA00022989"/>
    </source>
</evidence>
<keyword evidence="2" id="KW-1003">Cell membrane</keyword>
<reference evidence="6 7" key="1">
    <citation type="submission" date="2017-09" db="EMBL/GenBank/DDBJ databases">
        <title>Large-scale bioinformatics analysis of Bacillus genomes uncovers conserved roles of natural products in bacterial physiology.</title>
        <authorList>
            <consortium name="Agbiome Team Llc"/>
            <person name="Bleich R.M."/>
            <person name="Grubbs K.J."/>
            <person name="Santa Maria K.C."/>
            <person name="Allen S.E."/>
            <person name="Farag S."/>
            <person name="Shank E.A."/>
            <person name="Bowers A."/>
        </authorList>
    </citation>
    <scope>NUCLEOTIDE SEQUENCE [LARGE SCALE GENOMIC DNA]</scope>
    <source>
        <strain evidence="6 7">AFS046104</strain>
    </source>
</reference>
<dbReference type="InterPro" id="IPR002797">
    <property type="entry name" value="Polysacc_synth"/>
</dbReference>
<dbReference type="Proteomes" id="UP000221438">
    <property type="component" value="Unassembled WGS sequence"/>
</dbReference>
<gene>
    <name evidence="6" type="ORF">COA08_15910</name>
</gene>
<dbReference type="CDD" id="cd13128">
    <property type="entry name" value="MATE_Wzx_like"/>
    <property type="match status" value="1"/>
</dbReference>
<dbReference type="AlphaFoldDB" id="A0A2B1DDR9"/>
<evidence type="ECO:0000256" key="5">
    <source>
        <dbReference type="ARBA" id="ARBA00023136"/>
    </source>
</evidence>
<evidence type="ECO:0000313" key="7">
    <source>
        <dbReference type="Proteomes" id="UP000221438"/>
    </source>
</evidence>
<dbReference type="EMBL" id="NUJQ01000020">
    <property type="protein sequence ID" value="PGQ08143.1"/>
    <property type="molecule type" value="Genomic_DNA"/>
</dbReference>
<evidence type="ECO:0000313" key="6">
    <source>
        <dbReference type="EMBL" id="PGQ08143.1"/>
    </source>
</evidence>
<evidence type="ECO:0000256" key="2">
    <source>
        <dbReference type="ARBA" id="ARBA00022475"/>
    </source>
</evidence>
<protein>
    <submittedName>
        <fullName evidence="6">Flippase</fullName>
    </submittedName>
</protein>
<dbReference type="InterPro" id="IPR050833">
    <property type="entry name" value="Poly_Biosynth_Transport"/>
</dbReference>
<keyword evidence="4" id="KW-1133">Transmembrane helix</keyword>
<dbReference type="PANTHER" id="PTHR30250:SF11">
    <property type="entry name" value="O-ANTIGEN TRANSPORTER-RELATED"/>
    <property type="match status" value="1"/>
</dbReference>
<keyword evidence="3" id="KW-0812">Transmembrane</keyword>
<name>A0A2B1DDR9_BACCE</name>
<comment type="subcellular location">
    <subcellularLocation>
        <location evidence="1">Cell membrane</location>
        <topology evidence="1">Multi-pass membrane protein</topology>
    </subcellularLocation>
</comment>
<comment type="caution">
    <text evidence="6">The sequence shown here is derived from an EMBL/GenBank/DDBJ whole genome shotgun (WGS) entry which is preliminary data.</text>
</comment>
<dbReference type="PANTHER" id="PTHR30250">
    <property type="entry name" value="PST FAMILY PREDICTED COLANIC ACID TRANSPORTER"/>
    <property type="match status" value="1"/>
</dbReference>
<evidence type="ECO:0000256" key="3">
    <source>
        <dbReference type="ARBA" id="ARBA00022692"/>
    </source>
</evidence>
<dbReference type="RefSeq" id="WP_098361975.1">
    <property type="nucleotide sequence ID" value="NZ_NTUE01000068.1"/>
</dbReference>
<organism evidence="6 7">
    <name type="scientific">Bacillus cereus</name>
    <dbReference type="NCBI Taxonomy" id="1396"/>
    <lineage>
        <taxon>Bacteria</taxon>
        <taxon>Bacillati</taxon>
        <taxon>Bacillota</taxon>
        <taxon>Bacilli</taxon>
        <taxon>Bacillales</taxon>
        <taxon>Bacillaceae</taxon>
        <taxon>Bacillus</taxon>
        <taxon>Bacillus cereus group</taxon>
    </lineage>
</organism>
<sequence length="438" mass="49380">MKIVKKIKVNKFTSNTIWLILERVFQLILGLVVGIWTARYLGPSNYGMLNYGASFVAFFSVICSLGLENVIIKYFVDYPKKNNTILFSAITIRLGTSIISVLVIYLIASITYYDEKMIIAVITLQSLALIFNSLDTIDYWFQSRLMSMYVVIAKSIARLIVSIWKVYLLISGASLQFFALSSAIEAMILGVILLIVYFKKNSVQLSFSRRYSKELLLNSYHFILSGLLVTVFTQMDRIMLGNLIGQESVGVYSVASTIATLWYFVPLAVINSARPIILKKKQVSIPEYQEKLKQLYAFIFWLGLLVSLFITLFSNLIIKTLYGQQYVGAAIPLAILIWASVFSLLGTARNIWIVSEGVNKYTKYYFLIGMLVNFVLNYIFINHFGVAGSAVATLIAQITTTIIAPMFFAKTRESTYLMSQALILRGVIPKPKGRDDGQ</sequence>
<proteinExistence type="predicted"/>
<evidence type="ECO:0000256" key="1">
    <source>
        <dbReference type="ARBA" id="ARBA00004651"/>
    </source>
</evidence>
<accession>A0A2B1DDR9</accession>
<dbReference type="GO" id="GO:0005886">
    <property type="term" value="C:plasma membrane"/>
    <property type="evidence" value="ECO:0007669"/>
    <property type="project" value="UniProtKB-SubCell"/>
</dbReference>